<keyword evidence="12" id="KW-1185">Reference proteome</keyword>
<evidence type="ECO:0000256" key="9">
    <source>
        <dbReference type="SAM" id="MobiDB-lite"/>
    </source>
</evidence>
<evidence type="ECO:0000313" key="12">
    <source>
        <dbReference type="Proteomes" id="UP000490980"/>
    </source>
</evidence>
<organism evidence="11 12">
    <name type="scientific">Luteibacter anthropi</name>
    <dbReference type="NCBI Taxonomy" id="564369"/>
    <lineage>
        <taxon>Bacteria</taxon>
        <taxon>Pseudomonadati</taxon>
        <taxon>Pseudomonadota</taxon>
        <taxon>Gammaproteobacteria</taxon>
        <taxon>Lysobacterales</taxon>
        <taxon>Rhodanobacteraceae</taxon>
        <taxon>Luteibacter</taxon>
    </lineage>
</organism>
<keyword evidence="3" id="KW-0479">Metal-binding</keyword>
<evidence type="ECO:0000256" key="5">
    <source>
        <dbReference type="ARBA" id="ARBA00023014"/>
    </source>
</evidence>
<dbReference type="PANTHER" id="PTHR30204:SF0">
    <property type="entry name" value="REDOX-SENSITIVE TRANSCRIPTIONAL ACTIVATOR SOXR"/>
    <property type="match status" value="1"/>
</dbReference>
<keyword evidence="7" id="KW-0238">DNA-binding</keyword>
<dbReference type="RefSeq" id="WP_166946715.1">
    <property type="nucleotide sequence ID" value="NZ_CP077072.1"/>
</dbReference>
<evidence type="ECO:0000256" key="2">
    <source>
        <dbReference type="ARBA" id="ARBA00022714"/>
    </source>
</evidence>
<reference evidence="11 12" key="1">
    <citation type="submission" date="2020-03" db="EMBL/GenBank/DDBJ databases">
        <authorList>
            <person name="Lai Q."/>
        </authorList>
    </citation>
    <scope>NUCLEOTIDE SEQUENCE [LARGE SCALE GENOMIC DNA]</scope>
    <source>
        <strain evidence="11 12">CCUG 25036</strain>
    </source>
</reference>
<dbReference type="NCBIfam" id="TIGR01950">
    <property type="entry name" value="SoxR"/>
    <property type="match status" value="1"/>
</dbReference>
<evidence type="ECO:0000256" key="3">
    <source>
        <dbReference type="ARBA" id="ARBA00022723"/>
    </source>
</evidence>
<evidence type="ECO:0000256" key="7">
    <source>
        <dbReference type="ARBA" id="ARBA00023125"/>
    </source>
</evidence>
<dbReference type="AlphaFoldDB" id="A0A7X5U898"/>
<dbReference type="Gene3D" id="1.10.1660.10">
    <property type="match status" value="1"/>
</dbReference>
<accession>A0A7X5U898</accession>
<sequence>MRFPNDPLLTIGHVAQRSGVQASALRFYETRGLISSVRADSGHRRFPRSTLRRIAFIVFAQKVGFTLDEIATQLARLPTDHVPTGEDWRALTGEWKARVQQRIEELQRLNIGLDQCIGCGCLSIERCMLSNPGDRGGGHGAGARRWTGEMEAE</sequence>
<evidence type="ECO:0000259" key="10">
    <source>
        <dbReference type="PROSITE" id="PS50937"/>
    </source>
</evidence>
<dbReference type="PRINTS" id="PR00040">
    <property type="entry name" value="HTHMERR"/>
</dbReference>
<dbReference type="PANTHER" id="PTHR30204">
    <property type="entry name" value="REDOX-CYCLING DRUG-SENSING TRANSCRIPTIONAL ACTIVATOR SOXR"/>
    <property type="match status" value="1"/>
</dbReference>
<dbReference type="SUPFAM" id="SSF46955">
    <property type="entry name" value="Putative DNA-binding domain"/>
    <property type="match status" value="1"/>
</dbReference>
<dbReference type="InterPro" id="IPR010211">
    <property type="entry name" value="Redox-sen_tscrpt-act_SoxR"/>
</dbReference>
<dbReference type="InterPro" id="IPR009061">
    <property type="entry name" value="DNA-bd_dom_put_sf"/>
</dbReference>
<dbReference type="Proteomes" id="UP000490980">
    <property type="component" value="Unassembled WGS sequence"/>
</dbReference>
<evidence type="ECO:0000256" key="8">
    <source>
        <dbReference type="ARBA" id="ARBA00023163"/>
    </source>
</evidence>
<name>A0A7X5U898_9GAMM</name>
<keyword evidence="5" id="KW-0411">Iron-sulfur</keyword>
<gene>
    <name evidence="11" type="primary">soxR</name>
    <name evidence="11" type="ORF">HBF25_04340</name>
</gene>
<dbReference type="GO" id="GO:0051537">
    <property type="term" value="F:2 iron, 2 sulfur cluster binding"/>
    <property type="evidence" value="ECO:0007669"/>
    <property type="project" value="UniProtKB-KW"/>
</dbReference>
<evidence type="ECO:0000256" key="6">
    <source>
        <dbReference type="ARBA" id="ARBA00023015"/>
    </source>
</evidence>
<proteinExistence type="predicted"/>
<keyword evidence="8" id="KW-0804">Transcription</keyword>
<dbReference type="InterPro" id="IPR000551">
    <property type="entry name" value="MerR-type_HTH_dom"/>
</dbReference>
<dbReference type="GO" id="GO:0006979">
    <property type="term" value="P:response to oxidative stress"/>
    <property type="evidence" value="ECO:0007669"/>
    <property type="project" value="InterPro"/>
</dbReference>
<dbReference type="PROSITE" id="PS50937">
    <property type="entry name" value="HTH_MERR_2"/>
    <property type="match status" value="1"/>
</dbReference>
<feature type="domain" description="HTH merR-type" evidence="10">
    <location>
        <begin position="8"/>
        <end position="76"/>
    </location>
</feature>
<dbReference type="InterPro" id="IPR047057">
    <property type="entry name" value="MerR_fam"/>
</dbReference>
<dbReference type="Pfam" id="PF00376">
    <property type="entry name" value="MerR"/>
    <property type="match status" value="1"/>
</dbReference>
<comment type="caution">
    <text evidence="11">The sequence shown here is derived from an EMBL/GenBank/DDBJ whole genome shotgun (WGS) entry which is preliminary data.</text>
</comment>
<evidence type="ECO:0000313" key="11">
    <source>
        <dbReference type="EMBL" id="NII05620.1"/>
    </source>
</evidence>
<dbReference type="Pfam" id="PF09278">
    <property type="entry name" value="MerR-DNA-bind"/>
    <property type="match status" value="1"/>
</dbReference>
<keyword evidence="6" id="KW-0805">Transcription regulation</keyword>
<dbReference type="GO" id="GO:0003677">
    <property type="term" value="F:DNA binding"/>
    <property type="evidence" value="ECO:0007669"/>
    <property type="project" value="UniProtKB-KW"/>
</dbReference>
<evidence type="ECO:0000256" key="1">
    <source>
        <dbReference type="ARBA" id="ARBA00014474"/>
    </source>
</evidence>
<protein>
    <recommendedName>
        <fullName evidence="1">Redox-sensitive transcriptional activator SoxR</fullName>
    </recommendedName>
</protein>
<dbReference type="InterPro" id="IPR015358">
    <property type="entry name" value="Tscrpt_reg_MerR_DNA-bd"/>
</dbReference>
<dbReference type="EMBL" id="JAARLZ010000002">
    <property type="protein sequence ID" value="NII05620.1"/>
    <property type="molecule type" value="Genomic_DNA"/>
</dbReference>
<dbReference type="GO" id="GO:0046872">
    <property type="term" value="F:metal ion binding"/>
    <property type="evidence" value="ECO:0007669"/>
    <property type="project" value="UniProtKB-KW"/>
</dbReference>
<feature type="region of interest" description="Disordered" evidence="9">
    <location>
        <begin position="133"/>
        <end position="153"/>
    </location>
</feature>
<dbReference type="GO" id="GO:0003700">
    <property type="term" value="F:DNA-binding transcription factor activity"/>
    <property type="evidence" value="ECO:0007669"/>
    <property type="project" value="InterPro"/>
</dbReference>
<keyword evidence="2" id="KW-0001">2Fe-2S</keyword>
<evidence type="ECO:0000256" key="4">
    <source>
        <dbReference type="ARBA" id="ARBA00023004"/>
    </source>
</evidence>
<keyword evidence="4" id="KW-0408">Iron</keyword>
<dbReference type="SMART" id="SM00422">
    <property type="entry name" value="HTH_MERR"/>
    <property type="match status" value="1"/>
</dbReference>